<evidence type="ECO:0000256" key="5">
    <source>
        <dbReference type="ARBA" id="ARBA00022840"/>
    </source>
</evidence>
<sequence length="508" mass="56134">MNREEHPSIDSIHDLGAGEVIRMSRVAFTYVGEDQATLEECSFTLREGEVHVIFGRNGTGKTTLAKLLAGLLESHEGNCTGELATREDKLIGYIGGDAASQFVIGIVEDELAFGPENLAVVPSEIERRIDAELDAFKMAHHRFSHVDTLSGGEQQRAAAMSIWTMEPDVLIIDDGWSQLDVEGRAELYEKLRCWMKKKGRSLLLLSSRLGAAEGGLEADELLERAKRWRLEAGRLQACDQDEMRMAAAEAKRNEHRVETVEAAGYSCPAVPITEHRQAILALNQVRVRYKGQDKEVLQQVTGVLHAGECALLQGHNGAGKSTLFRLISGGLKLQGGSVMLGGEPLSRMDRYDRARALGYAPQRAAASFLADSVWDEGMLVYQALQALPQAQQPLSVQAEPDASRWLEKELMALQLFALRHRHPEELSLASQRKLSLWIASAHEPSLLLLDEPTAGLDAAASLQVMDWCEHQRSRGAAVLIITHDPLWEAAGSRDCYRRWRLEGGILHT</sequence>
<name>A0A1X7LBI7_9BACL</name>
<dbReference type="GO" id="GO:0016887">
    <property type="term" value="F:ATP hydrolysis activity"/>
    <property type="evidence" value="ECO:0007669"/>
    <property type="project" value="InterPro"/>
</dbReference>
<proteinExistence type="inferred from homology"/>
<gene>
    <name evidence="9" type="ORF">SAMN06295960_3236</name>
</gene>
<dbReference type="EMBL" id="FXAZ01000004">
    <property type="protein sequence ID" value="SMG51191.1"/>
    <property type="molecule type" value="Genomic_DNA"/>
</dbReference>
<evidence type="ECO:0000256" key="2">
    <source>
        <dbReference type="ARBA" id="ARBA00022448"/>
    </source>
</evidence>
<keyword evidence="6" id="KW-1278">Translocase</keyword>
<protein>
    <submittedName>
        <fullName evidence="9">Energy-coupling factor transport system ATP-binding protein</fullName>
    </submittedName>
</protein>
<keyword evidence="7" id="KW-0472">Membrane</keyword>
<evidence type="ECO:0000256" key="6">
    <source>
        <dbReference type="ARBA" id="ARBA00022967"/>
    </source>
</evidence>
<reference evidence="9 10" key="1">
    <citation type="submission" date="2017-04" db="EMBL/GenBank/DDBJ databases">
        <authorList>
            <person name="Afonso C.L."/>
            <person name="Miller P.J."/>
            <person name="Scott M.A."/>
            <person name="Spackman E."/>
            <person name="Goraichik I."/>
            <person name="Dimitrov K.M."/>
            <person name="Suarez D.L."/>
            <person name="Swayne D.E."/>
        </authorList>
    </citation>
    <scope>NUCLEOTIDE SEQUENCE [LARGE SCALE GENOMIC DNA]</scope>
    <source>
        <strain evidence="9 10">11</strain>
    </source>
</reference>
<evidence type="ECO:0000256" key="4">
    <source>
        <dbReference type="ARBA" id="ARBA00022741"/>
    </source>
</evidence>
<keyword evidence="4" id="KW-0547">Nucleotide-binding</keyword>
<dbReference type="GO" id="GO:0042626">
    <property type="term" value="F:ATPase-coupled transmembrane transporter activity"/>
    <property type="evidence" value="ECO:0007669"/>
    <property type="project" value="TreeGrafter"/>
</dbReference>
<evidence type="ECO:0000313" key="10">
    <source>
        <dbReference type="Proteomes" id="UP000193834"/>
    </source>
</evidence>
<dbReference type="PROSITE" id="PS50893">
    <property type="entry name" value="ABC_TRANSPORTER_2"/>
    <property type="match status" value="2"/>
</dbReference>
<organism evidence="9 10">
    <name type="scientific">Paenibacillus aquistagni</name>
    <dbReference type="NCBI Taxonomy" id="1852522"/>
    <lineage>
        <taxon>Bacteria</taxon>
        <taxon>Bacillati</taxon>
        <taxon>Bacillota</taxon>
        <taxon>Bacilli</taxon>
        <taxon>Bacillales</taxon>
        <taxon>Paenibacillaceae</taxon>
        <taxon>Paenibacillus</taxon>
    </lineage>
</organism>
<keyword evidence="5 9" id="KW-0067">ATP-binding</keyword>
<evidence type="ECO:0000256" key="7">
    <source>
        <dbReference type="ARBA" id="ARBA00023136"/>
    </source>
</evidence>
<dbReference type="STRING" id="1852522.SAMN06295960_3236"/>
<dbReference type="CDD" id="cd03225">
    <property type="entry name" value="ABC_cobalt_CbiO_domain1"/>
    <property type="match status" value="2"/>
</dbReference>
<dbReference type="SUPFAM" id="SSF52540">
    <property type="entry name" value="P-loop containing nucleoside triphosphate hydrolases"/>
    <property type="match status" value="2"/>
</dbReference>
<dbReference type="RefSeq" id="WP_085495760.1">
    <property type="nucleotide sequence ID" value="NZ_FXAZ01000004.1"/>
</dbReference>
<comment type="similarity">
    <text evidence="1">Belongs to the ABC transporter superfamily.</text>
</comment>
<evidence type="ECO:0000256" key="3">
    <source>
        <dbReference type="ARBA" id="ARBA00022475"/>
    </source>
</evidence>
<keyword evidence="3" id="KW-1003">Cell membrane</keyword>
<dbReference type="PANTHER" id="PTHR43553:SF24">
    <property type="entry name" value="ENERGY-COUPLING FACTOR TRANSPORTER ATP-BINDING PROTEIN ECFA1"/>
    <property type="match status" value="1"/>
</dbReference>
<evidence type="ECO:0000256" key="1">
    <source>
        <dbReference type="ARBA" id="ARBA00005417"/>
    </source>
</evidence>
<dbReference type="OrthoDB" id="501320at2"/>
<dbReference type="InterPro" id="IPR050095">
    <property type="entry name" value="ECF_ABC_transporter_ATP-bd"/>
</dbReference>
<dbReference type="GO" id="GO:0005524">
    <property type="term" value="F:ATP binding"/>
    <property type="evidence" value="ECO:0007669"/>
    <property type="project" value="UniProtKB-KW"/>
</dbReference>
<evidence type="ECO:0000313" key="9">
    <source>
        <dbReference type="EMBL" id="SMG51191.1"/>
    </source>
</evidence>
<dbReference type="Proteomes" id="UP000193834">
    <property type="component" value="Unassembled WGS sequence"/>
</dbReference>
<dbReference type="AlphaFoldDB" id="A0A1X7LBI7"/>
<dbReference type="Gene3D" id="3.40.50.300">
    <property type="entry name" value="P-loop containing nucleotide triphosphate hydrolases"/>
    <property type="match status" value="2"/>
</dbReference>
<dbReference type="InterPro" id="IPR003439">
    <property type="entry name" value="ABC_transporter-like_ATP-bd"/>
</dbReference>
<dbReference type="InterPro" id="IPR015856">
    <property type="entry name" value="ABC_transpr_CbiO/EcfA_su"/>
</dbReference>
<evidence type="ECO:0000259" key="8">
    <source>
        <dbReference type="PROSITE" id="PS50893"/>
    </source>
</evidence>
<keyword evidence="2" id="KW-0813">Transport</keyword>
<feature type="domain" description="ABC transporter" evidence="8">
    <location>
        <begin position="282"/>
        <end position="508"/>
    </location>
</feature>
<dbReference type="GO" id="GO:0043190">
    <property type="term" value="C:ATP-binding cassette (ABC) transporter complex"/>
    <property type="evidence" value="ECO:0007669"/>
    <property type="project" value="TreeGrafter"/>
</dbReference>
<dbReference type="Pfam" id="PF00005">
    <property type="entry name" value="ABC_tran"/>
    <property type="match status" value="2"/>
</dbReference>
<dbReference type="InterPro" id="IPR003593">
    <property type="entry name" value="AAA+_ATPase"/>
</dbReference>
<dbReference type="SMART" id="SM00382">
    <property type="entry name" value="AAA"/>
    <property type="match status" value="2"/>
</dbReference>
<accession>A0A1X7LBI7</accession>
<dbReference type="PANTHER" id="PTHR43553">
    <property type="entry name" value="HEAVY METAL TRANSPORTER"/>
    <property type="match status" value="1"/>
</dbReference>
<feature type="domain" description="ABC transporter" evidence="8">
    <location>
        <begin position="21"/>
        <end position="257"/>
    </location>
</feature>
<keyword evidence="10" id="KW-1185">Reference proteome</keyword>
<dbReference type="InterPro" id="IPR027417">
    <property type="entry name" value="P-loop_NTPase"/>
</dbReference>